<protein>
    <submittedName>
        <fullName evidence="1">Major tail protein</fullName>
    </submittedName>
</protein>
<reference evidence="1" key="1">
    <citation type="journal article" date="2021" name="Proc. Natl. Acad. Sci. U.S.A.">
        <title>A Catalog of Tens of Thousands of Viruses from Human Metagenomes Reveals Hidden Associations with Chronic Diseases.</title>
        <authorList>
            <person name="Tisza M.J."/>
            <person name="Buck C.B."/>
        </authorList>
    </citation>
    <scope>NUCLEOTIDE SEQUENCE</scope>
    <source>
        <strain evidence="1">CtWf32</strain>
    </source>
</reference>
<proteinExistence type="predicted"/>
<evidence type="ECO:0000313" key="1">
    <source>
        <dbReference type="EMBL" id="DAF54546.1"/>
    </source>
</evidence>
<organism evidence="1">
    <name type="scientific">Siphoviridae sp. ctWf32</name>
    <dbReference type="NCBI Taxonomy" id="2827884"/>
    <lineage>
        <taxon>Viruses</taxon>
        <taxon>Duplodnaviria</taxon>
        <taxon>Heunggongvirae</taxon>
        <taxon>Uroviricota</taxon>
        <taxon>Caudoviricetes</taxon>
    </lineage>
</organism>
<dbReference type="EMBL" id="BK032680">
    <property type="protein sequence ID" value="DAF54546.1"/>
    <property type="molecule type" value="Genomic_DNA"/>
</dbReference>
<accession>A0A8S5SVH6</accession>
<name>A0A8S5SVH6_9CAUD</name>
<sequence>MTTTVTKIMEKVFSEYEVRRIHAIFPALSETEQPEVGTIKCVGSMEEASDVIKVVKKCRGVVVKTKTRGTGTGTLKLTLHIPWALYVRINALDADKELIEGVNAYGRKSIHPEFCLTADVFDEDDVEKFKAWPRCNATTGPARKVENGAEEVAEIDLELSFMPDDYENGMYEALASDLKDETVKSAWLESFDPSMVHVTEA</sequence>